<dbReference type="EMBL" id="WBMO01000001">
    <property type="protein sequence ID" value="MDV2477176.1"/>
    <property type="molecule type" value="Genomic_DNA"/>
</dbReference>
<protein>
    <submittedName>
        <fullName evidence="2">Uncharacterized protein</fullName>
    </submittedName>
</protein>
<evidence type="ECO:0000313" key="2">
    <source>
        <dbReference type="EMBL" id="MDV2477397.1"/>
    </source>
</evidence>
<evidence type="ECO:0000313" key="4">
    <source>
        <dbReference type="Proteomes" id="UP001275440"/>
    </source>
</evidence>
<comment type="caution">
    <text evidence="2">The sequence shown here is derived from an EMBL/GenBank/DDBJ whole genome shotgun (WGS) entry which is preliminary data.</text>
</comment>
<dbReference type="Proteomes" id="UP001275440">
    <property type="component" value="Unassembled WGS sequence"/>
</dbReference>
<accession>A0ABU3WUJ3</accession>
<dbReference type="EMBL" id="WBMO01000004">
    <property type="protein sequence ID" value="MDV2477397.1"/>
    <property type="molecule type" value="Genomic_DNA"/>
</dbReference>
<evidence type="ECO:0000313" key="3">
    <source>
        <dbReference type="EMBL" id="MDV2477447.1"/>
    </source>
</evidence>
<dbReference type="EMBL" id="WBMO01000005">
    <property type="protein sequence ID" value="MDV2477447.1"/>
    <property type="molecule type" value="Genomic_DNA"/>
</dbReference>
<organism evidence="2 4">
    <name type="scientific">Rhodococcus zopfii</name>
    <dbReference type="NCBI Taxonomy" id="43772"/>
    <lineage>
        <taxon>Bacteria</taxon>
        <taxon>Bacillati</taxon>
        <taxon>Actinomycetota</taxon>
        <taxon>Actinomycetes</taxon>
        <taxon>Mycobacteriales</taxon>
        <taxon>Nocardiaceae</taxon>
        <taxon>Rhodococcus</taxon>
    </lineage>
</organism>
<gene>
    <name evidence="1" type="ORF">F8M49_20875</name>
    <name evidence="2" type="ORF">F8M49_22100</name>
    <name evidence="3" type="ORF">F8M49_22360</name>
</gene>
<name>A0ABU3WUJ3_9NOCA</name>
<reference evidence="2 4" key="1">
    <citation type="submission" date="2019-10" db="EMBL/GenBank/DDBJ databases">
        <title>Draft Genome Assembly of Rhodococcus zopfii DSM44189.</title>
        <authorList>
            <person name="Sutton J.M."/>
            <person name="Akob D.M."/>
            <person name="Bushman T.J."/>
        </authorList>
    </citation>
    <scope>NUCLEOTIDE SEQUENCE [LARGE SCALE GENOMIC DNA]</scope>
    <source>
        <strain evidence="2 4">DSM 44189</strain>
    </source>
</reference>
<sequence length="240" mass="26188">MTTPTPSHQCRAGQGCRGREYDPQAGQWLPALTLRPRFLCPTCIRAVESASAALWEDYLTLHRVFGDTTVRAPSTGVGSGTPTPAVPVNVHADALAQDIVDTAHRCALCIADRLGRDAPAEHATGVCLDLIEQNLPVLLDVGEHEAMAWHRDGESWGVTVQDGPGLAWRLVGLHQRSSAMLGVTRGRDRSPLPCPHCEHSQLGRWHGAELFDCLACGSAWTDADYRRMTTILSDDYREFA</sequence>
<evidence type="ECO:0000313" key="1">
    <source>
        <dbReference type="EMBL" id="MDV2477176.1"/>
    </source>
</evidence>
<keyword evidence="4" id="KW-1185">Reference proteome</keyword>
<proteinExistence type="predicted"/>